<dbReference type="PANTHER" id="PTHR38166:SF1">
    <property type="entry name" value="C2H2-TYPE DOMAIN-CONTAINING PROTEIN"/>
    <property type="match status" value="1"/>
</dbReference>
<keyword evidence="3" id="KW-1185">Reference proteome</keyword>
<evidence type="ECO:0000256" key="1">
    <source>
        <dbReference type="SAM" id="MobiDB-lite"/>
    </source>
</evidence>
<sequence>MTINRHAAFKLVGASTPATSFPEHCHQVPSDTQGQFVATFMPTKDTSNTSDATPSLRPRCTRELTTDRNAPCPALPSHTKPGSDVLQSSQNPCRTHSSQQPSLPQRAQATGNQDQANGGSQDSECALKSSLSNPSAGKRRRAHEPSAITLPSKKSNSGTRDAEQHSGVLSIDWDSVNCDFDNQEYQYIGMGGWFDLDHWSLSPTATPELHSLSAAPEQGVVEPRQLRLPDAEAETPRSMVKSSTQTSLGSDVAKPPAQDSNDSKQHRYLACPFYKWDRHKYQECLKYELRRPKDVKQHIFRKHAQPEFYCQRCFQTFSNAERRDRHEREQRCNVVDSPQVDGITGHHRKLLKEYVSRNRSAEQQWYDTWSIIFPDHYSQPKSCYLGNYVEETMSQIRAFWNRKQAEIIPGVLDANQAKFYDLSLISNVVKTTFDQFESEMSSSATERDTTKPLPTPDTSSQFIQGAAIKPKQISQGGDPAETKQACQQTDPLIMDLPSQLSFEELSNDWVFSFDYPNEGICYPTQLAEEL</sequence>
<dbReference type="EMBL" id="JAGMUV010000010">
    <property type="protein sequence ID" value="KAH7141607.1"/>
    <property type="molecule type" value="Genomic_DNA"/>
</dbReference>
<evidence type="ECO:0008006" key="4">
    <source>
        <dbReference type="Google" id="ProtNLM"/>
    </source>
</evidence>
<dbReference type="OrthoDB" id="3521097at2759"/>
<reference evidence="2" key="1">
    <citation type="journal article" date="2021" name="Nat. Commun.">
        <title>Genetic determinants of endophytism in the Arabidopsis root mycobiome.</title>
        <authorList>
            <person name="Mesny F."/>
            <person name="Miyauchi S."/>
            <person name="Thiergart T."/>
            <person name="Pickel B."/>
            <person name="Atanasova L."/>
            <person name="Karlsson M."/>
            <person name="Huettel B."/>
            <person name="Barry K.W."/>
            <person name="Haridas S."/>
            <person name="Chen C."/>
            <person name="Bauer D."/>
            <person name="Andreopoulos W."/>
            <person name="Pangilinan J."/>
            <person name="LaButti K."/>
            <person name="Riley R."/>
            <person name="Lipzen A."/>
            <person name="Clum A."/>
            <person name="Drula E."/>
            <person name="Henrissat B."/>
            <person name="Kohler A."/>
            <person name="Grigoriev I.V."/>
            <person name="Martin F.M."/>
            <person name="Hacquard S."/>
        </authorList>
    </citation>
    <scope>NUCLEOTIDE SEQUENCE</scope>
    <source>
        <strain evidence="2">MPI-CAGE-AT-0147</strain>
    </source>
</reference>
<protein>
    <recommendedName>
        <fullName evidence="4">C2H2-type domain-containing protein</fullName>
    </recommendedName>
</protein>
<dbReference type="PANTHER" id="PTHR38166">
    <property type="entry name" value="C2H2-TYPE DOMAIN-CONTAINING PROTEIN-RELATED"/>
    <property type="match status" value="1"/>
</dbReference>
<evidence type="ECO:0000313" key="3">
    <source>
        <dbReference type="Proteomes" id="UP000738349"/>
    </source>
</evidence>
<evidence type="ECO:0000313" key="2">
    <source>
        <dbReference type="EMBL" id="KAH7141607.1"/>
    </source>
</evidence>
<organism evidence="2 3">
    <name type="scientific">Dactylonectria macrodidyma</name>
    <dbReference type="NCBI Taxonomy" id="307937"/>
    <lineage>
        <taxon>Eukaryota</taxon>
        <taxon>Fungi</taxon>
        <taxon>Dikarya</taxon>
        <taxon>Ascomycota</taxon>
        <taxon>Pezizomycotina</taxon>
        <taxon>Sordariomycetes</taxon>
        <taxon>Hypocreomycetidae</taxon>
        <taxon>Hypocreales</taxon>
        <taxon>Nectriaceae</taxon>
        <taxon>Dactylonectria</taxon>
    </lineage>
</organism>
<accession>A0A9P9J371</accession>
<feature type="compositionally biased region" description="Polar residues" evidence="1">
    <location>
        <begin position="240"/>
        <end position="249"/>
    </location>
</feature>
<feature type="region of interest" description="Disordered" evidence="1">
    <location>
        <begin position="214"/>
        <end position="264"/>
    </location>
</feature>
<gene>
    <name evidence="2" type="ORF">EDB81DRAFT_898807</name>
</gene>
<feature type="compositionally biased region" description="Polar residues" evidence="1">
    <location>
        <begin position="44"/>
        <end position="53"/>
    </location>
</feature>
<feature type="compositionally biased region" description="Polar residues" evidence="1">
    <location>
        <begin position="85"/>
        <end position="135"/>
    </location>
</feature>
<proteinExistence type="predicted"/>
<comment type="caution">
    <text evidence="2">The sequence shown here is derived from an EMBL/GenBank/DDBJ whole genome shotgun (WGS) entry which is preliminary data.</text>
</comment>
<dbReference type="Proteomes" id="UP000738349">
    <property type="component" value="Unassembled WGS sequence"/>
</dbReference>
<name>A0A9P9J371_9HYPO</name>
<dbReference type="AlphaFoldDB" id="A0A9P9J371"/>
<feature type="region of interest" description="Disordered" evidence="1">
    <location>
        <begin position="42"/>
        <end position="163"/>
    </location>
</feature>